<name>A0A967C7K5_9PROT</name>
<dbReference type="CDD" id="cd03360">
    <property type="entry name" value="LbH_AT_putative"/>
    <property type="match status" value="1"/>
</dbReference>
<dbReference type="InterPro" id="IPR011004">
    <property type="entry name" value="Trimer_LpxA-like_sf"/>
</dbReference>
<feature type="site" description="Increases basicity of active site His" evidence="2">
    <location>
        <position position="152"/>
    </location>
</feature>
<dbReference type="InterPro" id="IPR001451">
    <property type="entry name" value="Hexapep"/>
</dbReference>
<dbReference type="EMBL" id="JAAQPH010000003">
    <property type="protein sequence ID" value="NIA68037.1"/>
    <property type="molecule type" value="Genomic_DNA"/>
</dbReference>
<gene>
    <name evidence="4" type="ORF">HBA54_05480</name>
</gene>
<evidence type="ECO:0000313" key="4">
    <source>
        <dbReference type="EMBL" id="NIA68037.1"/>
    </source>
</evidence>
<dbReference type="AlphaFoldDB" id="A0A967C7K5"/>
<dbReference type="PANTHER" id="PTHR43300:SF4">
    <property type="entry name" value="ACYL-[ACYL-CARRIER-PROTEIN]--UDP-N-ACETYLGLUCOSAMINE O-ACYLTRANSFERASE"/>
    <property type="match status" value="1"/>
</dbReference>
<dbReference type="Pfam" id="PF14602">
    <property type="entry name" value="Hexapep_2"/>
    <property type="match status" value="1"/>
</dbReference>
<dbReference type="InterPro" id="IPR050179">
    <property type="entry name" value="Trans_hexapeptide_repeat"/>
</dbReference>
<dbReference type="Gene3D" id="3.40.50.20">
    <property type="match status" value="1"/>
</dbReference>
<dbReference type="PANTHER" id="PTHR43300">
    <property type="entry name" value="ACETYLTRANSFERASE"/>
    <property type="match status" value="1"/>
</dbReference>
<evidence type="ECO:0000256" key="3">
    <source>
        <dbReference type="PIRSR" id="PIRSR620019-2"/>
    </source>
</evidence>
<proteinExistence type="inferred from homology"/>
<dbReference type="SUPFAM" id="SSF51161">
    <property type="entry name" value="Trimeric LpxA-like enzymes"/>
    <property type="match status" value="1"/>
</dbReference>
<dbReference type="NCBIfam" id="TIGR03570">
    <property type="entry name" value="NeuD_NnaD"/>
    <property type="match status" value="1"/>
</dbReference>
<comment type="similarity">
    <text evidence="1">Belongs to the transferase hexapeptide repeat family.</text>
</comment>
<feature type="binding site" evidence="3">
    <location>
        <position position="81"/>
    </location>
    <ligand>
        <name>substrate</name>
    </ligand>
</feature>
<dbReference type="Gene3D" id="2.160.10.10">
    <property type="entry name" value="Hexapeptide repeat proteins"/>
    <property type="match status" value="1"/>
</dbReference>
<evidence type="ECO:0000256" key="2">
    <source>
        <dbReference type="PIRSR" id="PIRSR620019-1"/>
    </source>
</evidence>
<evidence type="ECO:0000256" key="1">
    <source>
        <dbReference type="ARBA" id="ARBA00007274"/>
    </source>
</evidence>
<evidence type="ECO:0000313" key="5">
    <source>
        <dbReference type="Proteomes" id="UP000761264"/>
    </source>
</evidence>
<organism evidence="4 5">
    <name type="scientific">Pelagibius litoralis</name>
    <dbReference type="NCBI Taxonomy" id="374515"/>
    <lineage>
        <taxon>Bacteria</taxon>
        <taxon>Pseudomonadati</taxon>
        <taxon>Pseudomonadota</taxon>
        <taxon>Alphaproteobacteria</taxon>
        <taxon>Rhodospirillales</taxon>
        <taxon>Rhodovibrionaceae</taxon>
        <taxon>Pelagibius</taxon>
    </lineage>
</organism>
<keyword evidence="5" id="KW-1185">Reference proteome</keyword>
<dbReference type="Proteomes" id="UP000761264">
    <property type="component" value="Unassembled WGS sequence"/>
</dbReference>
<feature type="active site" description="Proton acceptor" evidence="2">
    <location>
        <position position="151"/>
    </location>
</feature>
<accession>A0A967C7K5</accession>
<dbReference type="InterPro" id="IPR020019">
    <property type="entry name" value="AcTrfase_PglD-like"/>
</dbReference>
<sequence length="229" mass="24582">MTAMPGTDKQSSRKVILFGAGALARLAYYCLSEDSPRQVAAFAVDEAMMKTDRMLGLPVVPFESLSDQFPAESHDLLIAVGPHDMNRPRADRFTEGKAMGYRFANYIASRALLWPDLDIGEGCMIFENTVVEPFTSIGSNVVLRAGVHVSHDGRIGDHCFLAPRVAIAGGCTIESHCFLGINATLRDGVTLAKRCMLAAGAVATRSTEPGGLYVGVPAKRSTDSSNMKL</sequence>
<comment type="caution">
    <text evidence="4">The sequence shown here is derived from an EMBL/GenBank/DDBJ whole genome shotgun (WGS) entry which is preliminary data.</text>
</comment>
<reference evidence="4" key="1">
    <citation type="submission" date="2020-03" db="EMBL/GenBank/DDBJ databases">
        <title>Genome of Pelagibius litoralis DSM 21314T.</title>
        <authorList>
            <person name="Wang G."/>
        </authorList>
    </citation>
    <scope>NUCLEOTIDE SEQUENCE</scope>
    <source>
        <strain evidence="4">DSM 21314</strain>
    </source>
</reference>
<dbReference type="Pfam" id="PF00132">
    <property type="entry name" value="Hexapep"/>
    <property type="match status" value="1"/>
</dbReference>
<protein>
    <submittedName>
        <fullName evidence="4">Acetyltransferase</fullName>
    </submittedName>
</protein>
<feature type="binding site" evidence="3">
    <location>
        <position position="181"/>
    </location>
    <ligand>
        <name>acetyl-CoA</name>
        <dbReference type="ChEBI" id="CHEBI:57288"/>
    </ligand>
</feature>